<reference evidence="2" key="1">
    <citation type="submission" date="2021-11" db="EMBL/GenBank/DDBJ databases">
        <authorList>
            <consortium name="Genoscope - CEA"/>
            <person name="William W."/>
        </authorList>
    </citation>
    <scope>NUCLEOTIDE SEQUENCE</scope>
</reference>
<evidence type="ECO:0000256" key="1">
    <source>
        <dbReference type="SAM" id="MobiDB-lite"/>
    </source>
</evidence>
<protein>
    <submittedName>
        <fullName evidence="2">Uncharacterized protein</fullName>
    </submittedName>
</protein>
<name>A0A8J2SGC7_9STRA</name>
<comment type="caution">
    <text evidence="2">The sequence shown here is derived from an EMBL/GenBank/DDBJ whole genome shotgun (WGS) entry which is preliminary data.</text>
</comment>
<feature type="compositionally biased region" description="Basic residues" evidence="1">
    <location>
        <begin position="233"/>
        <end position="247"/>
    </location>
</feature>
<evidence type="ECO:0000313" key="3">
    <source>
        <dbReference type="Proteomes" id="UP000789595"/>
    </source>
</evidence>
<dbReference type="Proteomes" id="UP000789595">
    <property type="component" value="Unassembled WGS sequence"/>
</dbReference>
<dbReference type="EMBL" id="CAKKNE010000003">
    <property type="protein sequence ID" value="CAH0371480.1"/>
    <property type="molecule type" value="Genomic_DNA"/>
</dbReference>
<keyword evidence="3" id="KW-1185">Reference proteome</keyword>
<organism evidence="2 3">
    <name type="scientific">Pelagomonas calceolata</name>
    <dbReference type="NCBI Taxonomy" id="35677"/>
    <lineage>
        <taxon>Eukaryota</taxon>
        <taxon>Sar</taxon>
        <taxon>Stramenopiles</taxon>
        <taxon>Ochrophyta</taxon>
        <taxon>Pelagophyceae</taxon>
        <taxon>Pelagomonadales</taxon>
        <taxon>Pelagomonadaceae</taxon>
        <taxon>Pelagomonas</taxon>
    </lineage>
</organism>
<proteinExistence type="predicted"/>
<accession>A0A8J2SGC7</accession>
<dbReference type="AlphaFoldDB" id="A0A8J2SGC7"/>
<gene>
    <name evidence="2" type="ORF">PECAL_3P14260</name>
</gene>
<evidence type="ECO:0000313" key="2">
    <source>
        <dbReference type="EMBL" id="CAH0371480.1"/>
    </source>
</evidence>
<sequence>MVKQKTIEDPNKEIWLLRVPSSISLDAVNNLPIAKEQGNVGDVVARAPGAARDHGGPVGRAFGGDIVIREESALADDMRPLVKTRSGSLRCAGVPVSRQLSLAVEHDPATTEMDAAKYVPSIVAPAVESVWSQDPIGEELLGKDFAEKTGYVHPIWSRAVAYNGKLQPRDIRARFFPNATREPRDGSAPPGVVTSAPTKKRKSDATGSEKKKKKKKRSKGDAGDALSPTGSEKKKKKKKKKSPTGGE</sequence>
<feature type="region of interest" description="Disordered" evidence="1">
    <location>
        <begin position="178"/>
        <end position="247"/>
    </location>
</feature>